<dbReference type="InterPro" id="IPR006099">
    <property type="entry name" value="MeMalonylCoA_mutase_a/b_cat"/>
</dbReference>
<name>A0ABM9EQE8_9BACI</name>
<dbReference type="InterPro" id="IPR016176">
    <property type="entry name" value="Cbl-dep_enz_cat"/>
</dbReference>
<comment type="caution">
    <text evidence="3">The sequence shown here is derived from an EMBL/GenBank/DDBJ whole genome shotgun (WGS) entry which is preliminary data.</text>
</comment>
<protein>
    <submittedName>
        <fullName evidence="3">Pivalyl-CoA mutase large subunit</fullName>
        <ecNumber evidence="3">5.4.99.-</ecNumber>
    </submittedName>
</protein>
<accession>A0ABM9EQE8</accession>
<dbReference type="EC" id="5.4.99.-" evidence="3"/>
<dbReference type="RefSeq" id="WP_248735134.1">
    <property type="nucleotide sequence ID" value="NZ_CALBWS010000010.1"/>
</dbReference>
<dbReference type="Proteomes" id="UP000838308">
    <property type="component" value="Unassembled WGS sequence"/>
</dbReference>
<dbReference type="GO" id="GO:0016853">
    <property type="term" value="F:isomerase activity"/>
    <property type="evidence" value="ECO:0007669"/>
    <property type="project" value="UniProtKB-KW"/>
</dbReference>
<dbReference type="InterPro" id="IPR006098">
    <property type="entry name" value="MMCoA_mutase_a_cat"/>
</dbReference>
<dbReference type="SUPFAM" id="SSF51703">
    <property type="entry name" value="Cobalamin (vitamin B12)-dependent enzymes"/>
    <property type="match status" value="1"/>
</dbReference>
<keyword evidence="4" id="KW-1185">Reference proteome</keyword>
<evidence type="ECO:0000259" key="2">
    <source>
        <dbReference type="Pfam" id="PF01642"/>
    </source>
</evidence>
<sequence>MKKIKQDNYQQWSKEYQKMRGVPAEQDLKYNLSGIPIKPIYTAHDIKEETLSYPGEYPYTRGLYPTMYRGRGWSRRQLIGLDTPERFNERQREMIKAGSNAVSLIFCNSFYRGYDADAVDPLLVGTCGTPINTIEDMEIAFDQIPIDKISIALNDPIGFTGLAMLLVIADRRGIPYSKITGTSNQSDFISHFVANHMFYRISLEGSLKILLDHIKYTNKYVPNWNPVSIVGQHMQQAGATPAQALAFTISTGITYIEETLKQGLLIDTFAPRFTFFYDISISMFEEIAKFRAGRRIWAKLLKERFGAKDPRSLRFKFHGQTSGAELTRQQPLNNIVRVTIQAMAGILGGAQSLHTDSYDEALGTPIEEAARIAINTQNILAEESGIADVIDPIGGSYYLERLTDQMEEEVWGYIQKIDEMGGMLEAVRKGYVQKVIGESAEKYQRQVDSNQKVIVGVNKYQIDESEDKRPNLTRVDQKLVQKHLKRLENFKNRRDKSKVDEALSRIVSATNNDELNIFEETILAVSVGCTHGEIIETLRKCYGFGHPNIV</sequence>
<organism evidence="3 4">
    <name type="scientific">Neobacillus rhizosphaerae</name>
    <dbReference type="NCBI Taxonomy" id="2880965"/>
    <lineage>
        <taxon>Bacteria</taxon>
        <taxon>Bacillati</taxon>
        <taxon>Bacillota</taxon>
        <taxon>Bacilli</taxon>
        <taxon>Bacillales</taxon>
        <taxon>Bacillaceae</taxon>
        <taxon>Neobacillus</taxon>
    </lineage>
</organism>
<dbReference type="PANTHER" id="PTHR48101:SF1">
    <property type="entry name" value="METHYLMALONYL-COA MUTASE, LARGE SUBUNIT"/>
    <property type="match status" value="1"/>
</dbReference>
<gene>
    <name evidence="3" type="ORF">BACCIP111895_02008</name>
</gene>
<keyword evidence="1 3" id="KW-0413">Isomerase</keyword>
<reference evidence="3" key="1">
    <citation type="submission" date="2022-04" db="EMBL/GenBank/DDBJ databases">
        <authorList>
            <person name="Criscuolo A."/>
        </authorList>
    </citation>
    <scope>NUCLEOTIDE SEQUENCE</scope>
    <source>
        <strain evidence="3">CIP111895</strain>
    </source>
</reference>
<dbReference type="NCBIfam" id="TIGR00641">
    <property type="entry name" value="acid_CoA_mut_N"/>
    <property type="match status" value="1"/>
</dbReference>
<feature type="domain" description="Methylmalonyl-CoA mutase alpha/beta chain catalytic" evidence="2">
    <location>
        <begin position="32"/>
        <end position="543"/>
    </location>
</feature>
<evidence type="ECO:0000256" key="1">
    <source>
        <dbReference type="ARBA" id="ARBA00023235"/>
    </source>
</evidence>
<dbReference type="EMBL" id="CALBWS010000010">
    <property type="protein sequence ID" value="CAH2714832.1"/>
    <property type="molecule type" value="Genomic_DNA"/>
</dbReference>
<dbReference type="Gene3D" id="3.20.20.240">
    <property type="entry name" value="Methylmalonyl-CoA mutase"/>
    <property type="match status" value="1"/>
</dbReference>
<dbReference type="PANTHER" id="PTHR48101">
    <property type="entry name" value="METHYLMALONYL-COA MUTASE, MITOCHONDRIAL-RELATED"/>
    <property type="match status" value="1"/>
</dbReference>
<dbReference type="Pfam" id="PF01642">
    <property type="entry name" value="MM_CoA_mutase"/>
    <property type="match status" value="1"/>
</dbReference>
<evidence type="ECO:0000313" key="3">
    <source>
        <dbReference type="EMBL" id="CAH2714832.1"/>
    </source>
</evidence>
<evidence type="ECO:0000313" key="4">
    <source>
        <dbReference type="Proteomes" id="UP000838308"/>
    </source>
</evidence>
<proteinExistence type="predicted"/>